<accession>A0A8S5LED1</accession>
<organism evidence="1">
    <name type="scientific">Podoviridae sp. ct4s49</name>
    <dbReference type="NCBI Taxonomy" id="2823555"/>
    <lineage>
        <taxon>Viruses</taxon>
        <taxon>Duplodnaviria</taxon>
        <taxon>Heunggongvirae</taxon>
        <taxon>Uroviricota</taxon>
        <taxon>Caudoviricetes</taxon>
    </lineage>
</organism>
<evidence type="ECO:0000313" key="1">
    <source>
        <dbReference type="EMBL" id="DAD68320.1"/>
    </source>
</evidence>
<reference evidence="1" key="1">
    <citation type="journal article" date="2021" name="Proc. Natl. Acad. Sci. U.S.A.">
        <title>A Catalog of Tens of Thousands of Viruses from Human Metagenomes Reveals Hidden Associations with Chronic Diseases.</title>
        <authorList>
            <person name="Tisza M.J."/>
            <person name="Buck C.B."/>
        </authorList>
    </citation>
    <scope>NUCLEOTIDE SEQUENCE</scope>
    <source>
        <strain evidence="1">Ct4s49</strain>
    </source>
</reference>
<protein>
    <submittedName>
        <fullName evidence="1">Uncharacterized protein</fullName>
    </submittedName>
</protein>
<proteinExistence type="predicted"/>
<sequence length="31" mass="3473">MIWNLSLSDRLPLCSSTLTVITASIRFTFSV</sequence>
<name>A0A8S5LED1_9CAUD</name>
<dbReference type="EMBL" id="BK014699">
    <property type="protein sequence ID" value="DAD68320.1"/>
    <property type="molecule type" value="Genomic_DNA"/>
</dbReference>